<dbReference type="AlphaFoldDB" id="A0A8B9G589"/>
<dbReference type="InterPro" id="IPR000073">
    <property type="entry name" value="AB_hydrolase_1"/>
</dbReference>
<dbReference type="Proteomes" id="UP000694522">
    <property type="component" value="Unplaced"/>
</dbReference>
<evidence type="ECO:0000256" key="4">
    <source>
        <dbReference type="ARBA" id="ARBA00022801"/>
    </source>
</evidence>
<evidence type="ECO:0000259" key="9">
    <source>
        <dbReference type="Pfam" id="PF12697"/>
    </source>
</evidence>
<dbReference type="PANTHER" id="PTHR14189">
    <property type="entry name" value="PROTEIN PHOSPHATASE METHYLESTERASE-1 RELATED"/>
    <property type="match status" value="1"/>
</dbReference>
<feature type="region of interest" description="Disordered" evidence="8">
    <location>
        <begin position="206"/>
        <end position="229"/>
    </location>
</feature>
<comment type="catalytic activity">
    <reaction evidence="6">
        <text>[phosphatase 2A protein]-C-terminal L-leucine methyl ester + H2O = [phosphatase 2A protein]-C-terminal L-leucine + methanol + H(+)</text>
        <dbReference type="Rhea" id="RHEA:48548"/>
        <dbReference type="Rhea" id="RHEA-COMP:12134"/>
        <dbReference type="Rhea" id="RHEA-COMP:12135"/>
        <dbReference type="ChEBI" id="CHEBI:15377"/>
        <dbReference type="ChEBI" id="CHEBI:15378"/>
        <dbReference type="ChEBI" id="CHEBI:17790"/>
        <dbReference type="ChEBI" id="CHEBI:90516"/>
        <dbReference type="ChEBI" id="CHEBI:90517"/>
        <dbReference type="EC" id="3.1.1.89"/>
    </reaction>
</comment>
<dbReference type="PIRSF" id="PIRSF022950">
    <property type="entry name" value="PPase_methylesterase_euk"/>
    <property type="match status" value="1"/>
</dbReference>
<dbReference type="Ensembl" id="ENSACOT00000020561.1">
    <property type="protein sequence ID" value="ENSACOP00000019848.1"/>
    <property type="gene ID" value="ENSACOG00000013666.1"/>
</dbReference>
<evidence type="ECO:0000256" key="3">
    <source>
        <dbReference type="ARBA" id="ARBA00022487"/>
    </source>
</evidence>
<evidence type="ECO:0000256" key="1">
    <source>
        <dbReference type="ARBA" id="ARBA00008645"/>
    </source>
</evidence>
<reference evidence="10" key="1">
    <citation type="submission" date="2025-08" db="UniProtKB">
        <authorList>
            <consortium name="Ensembl"/>
        </authorList>
    </citation>
    <scope>IDENTIFICATION</scope>
</reference>
<proteinExistence type="inferred from homology"/>
<sequence>MSALEKQLHLGRLPPRPPLLAGGGQSGSKMRMGPGRKRDFSPVLWSQYFESMEDVVVENETGKDISFFSGLEGPVLLLLHGGGHSALSWAVFTVSNLPLCASMYVCECSHVNVEGNSPLSYLKPGESVRKLFYDLSFISSLYYLCVLRPCLACQGISFDAQAAEVFVKSGQIRNLESARVSMVGQVKQCEGAASPECPKAIVEGIIEEEEEEEENEEGGGSVNKRKKEDDTETKKEHLYTWRIELAKTEKYWDGWFRGLSNLFLSCPTPKLLLLAGVDRLDKDLTIGQMQGKFQMQVLPQCGHAVHEDAPDKVAEAVATFLIRHRFTEPIGGFQW</sequence>
<dbReference type="SUPFAM" id="SSF53474">
    <property type="entry name" value="alpha/beta-Hydrolases"/>
    <property type="match status" value="2"/>
</dbReference>
<evidence type="ECO:0000313" key="11">
    <source>
        <dbReference type="Proteomes" id="UP000694522"/>
    </source>
</evidence>
<dbReference type="InterPro" id="IPR029058">
    <property type="entry name" value="AB_hydrolase_fold"/>
</dbReference>
<feature type="domain" description="AB hydrolase-1" evidence="9">
    <location>
        <begin position="238"/>
        <end position="316"/>
    </location>
</feature>
<keyword evidence="3 7" id="KW-0719">Serine esterase</keyword>
<comment type="similarity">
    <text evidence="1 7">Belongs to the AB hydrolase superfamily.</text>
</comment>
<dbReference type="EC" id="3.1.1.-" evidence="7"/>
<evidence type="ECO:0000256" key="7">
    <source>
        <dbReference type="PIRNR" id="PIRNR022950"/>
    </source>
</evidence>
<comment type="subunit">
    <text evidence="2">Binds PPP2CA and PPP2CB.</text>
</comment>
<evidence type="ECO:0000313" key="10">
    <source>
        <dbReference type="Ensembl" id="ENSACOP00000019848.1"/>
    </source>
</evidence>
<accession>A0A8B9G589</accession>
<dbReference type="GO" id="GO:0051723">
    <property type="term" value="F:protein methylesterase activity"/>
    <property type="evidence" value="ECO:0007669"/>
    <property type="project" value="UniProtKB-EC"/>
</dbReference>
<dbReference type="Gene3D" id="3.40.50.1820">
    <property type="entry name" value="alpha/beta hydrolase"/>
    <property type="match status" value="2"/>
</dbReference>
<evidence type="ECO:0000256" key="2">
    <source>
        <dbReference type="ARBA" id="ARBA00011604"/>
    </source>
</evidence>
<feature type="compositionally biased region" description="Acidic residues" evidence="8">
    <location>
        <begin position="206"/>
        <end position="217"/>
    </location>
</feature>
<evidence type="ECO:0000256" key="8">
    <source>
        <dbReference type="SAM" id="MobiDB-lite"/>
    </source>
</evidence>
<keyword evidence="11" id="KW-1185">Reference proteome</keyword>
<evidence type="ECO:0000256" key="5">
    <source>
        <dbReference type="ARBA" id="ARBA00024698"/>
    </source>
</evidence>
<organism evidence="10 11">
    <name type="scientific">Amazona collaria</name>
    <name type="common">yellow-billed parrot</name>
    <dbReference type="NCBI Taxonomy" id="241587"/>
    <lineage>
        <taxon>Eukaryota</taxon>
        <taxon>Metazoa</taxon>
        <taxon>Chordata</taxon>
        <taxon>Craniata</taxon>
        <taxon>Vertebrata</taxon>
        <taxon>Euteleostomi</taxon>
        <taxon>Archelosauria</taxon>
        <taxon>Archosauria</taxon>
        <taxon>Dinosauria</taxon>
        <taxon>Saurischia</taxon>
        <taxon>Theropoda</taxon>
        <taxon>Coelurosauria</taxon>
        <taxon>Aves</taxon>
        <taxon>Neognathae</taxon>
        <taxon>Neoaves</taxon>
        <taxon>Telluraves</taxon>
        <taxon>Australaves</taxon>
        <taxon>Psittaciformes</taxon>
        <taxon>Psittacidae</taxon>
        <taxon>Amazona</taxon>
    </lineage>
</organism>
<evidence type="ECO:0000256" key="6">
    <source>
        <dbReference type="ARBA" id="ARBA00049203"/>
    </source>
</evidence>
<dbReference type="PANTHER" id="PTHR14189:SF0">
    <property type="entry name" value="PROTEIN PHOSPHATASE METHYLESTERASE 1"/>
    <property type="match status" value="1"/>
</dbReference>
<comment type="function">
    <text evidence="5">Demethylates proteins that have been reversibly carboxymethylated. Demethylates PPP2CB (in vitro) and PPP2CA. Binding to PPP2CA displaces the manganese ion and inactivates the enzyme.</text>
</comment>
<dbReference type="Pfam" id="PF12697">
    <property type="entry name" value="Abhydrolase_6"/>
    <property type="match status" value="1"/>
</dbReference>
<feature type="region of interest" description="Disordered" evidence="8">
    <location>
        <begin position="12"/>
        <end position="35"/>
    </location>
</feature>
<protein>
    <recommendedName>
        <fullName evidence="7">Protein phosphatase methylesterase 1</fullName>
        <shortName evidence="7">PME-1</shortName>
        <ecNumber evidence="7">3.1.1.-</ecNumber>
    </recommendedName>
</protein>
<name>A0A8B9G589_9PSIT</name>
<reference evidence="10" key="2">
    <citation type="submission" date="2025-09" db="UniProtKB">
        <authorList>
            <consortium name="Ensembl"/>
        </authorList>
    </citation>
    <scope>IDENTIFICATION</scope>
</reference>
<keyword evidence="4 7" id="KW-0378">Hydrolase</keyword>
<dbReference type="InterPro" id="IPR016812">
    <property type="entry name" value="PPase_methylesterase_euk"/>
</dbReference>